<dbReference type="KEGG" id="smas:HUE87_07395"/>
<accession>A0A7S7RPP0</accession>
<proteinExistence type="predicted"/>
<feature type="domain" description="Doubled CXXCH motif" evidence="2">
    <location>
        <begin position="173"/>
        <end position="204"/>
    </location>
</feature>
<dbReference type="InterPro" id="IPR036280">
    <property type="entry name" value="Multihaem_cyt_sf"/>
</dbReference>
<evidence type="ECO:0000259" key="2">
    <source>
        <dbReference type="Pfam" id="PF09699"/>
    </source>
</evidence>
<name>A0A7S7RPP0_9BACT</name>
<dbReference type="SUPFAM" id="SSF48695">
    <property type="entry name" value="Multiheme cytochromes"/>
    <property type="match status" value="1"/>
</dbReference>
<reference evidence="3 4" key="1">
    <citation type="submission" date="2020-05" db="EMBL/GenBank/DDBJ databases">
        <title>Sulfurimonas marisnigri, sp. nov., and Sulfurimonas baltica, sp. nov., manganese oxide reducing chemolithoautotrophs of the class Epsilonproteobacteria isolated from the pelagic redoxclines of the Black and Baltic Seas and emended description of the genus Sulfurimonas.</title>
        <authorList>
            <person name="Henkel J.V."/>
            <person name="Laudan C."/>
            <person name="Werner J."/>
            <person name="Neu T."/>
            <person name="Plewe S."/>
            <person name="Sproer C."/>
            <person name="Bunk B."/>
            <person name="Schulz-Vogt H.N."/>
        </authorList>
    </citation>
    <scope>NUCLEOTIDE SEQUENCE [LARGE SCALE GENOMIC DNA]</scope>
    <source>
        <strain evidence="3 4">SoZ1</strain>
    </source>
</reference>
<dbReference type="InterPro" id="IPR010177">
    <property type="entry name" value="Paired_CXXCH_1"/>
</dbReference>
<dbReference type="RefSeq" id="WP_194365563.1">
    <property type="nucleotide sequence ID" value="NZ_CP054493.1"/>
</dbReference>
<sequence length="205" mass="22706">MKSFSLLLIASTSLLSLISYPNLLYADSDEIKTPWCEHPIDTHFSIYGAAYDTLTKTFIKTDTISKSTPPNKVSLKCLSCHDGVNAASRPINLPGSGGYYPTSSYTKNINDEEIDITELNLDNLSQNRSLVNGHPVAVKYIEGVAVLKNINTKIYGWDNADTIEDLLVDGTIQCISCHNTHKQNPDKYLRHKNKGSALCLSCHNR</sequence>
<organism evidence="3 4">
    <name type="scientific">Candidatus Sulfurimonas marisnigri</name>
    <dbReference type="NCBI Taxonomy" id="2740405"/>
    <lineage>
        <taxon>Bacteria</taxon>
        <taxon>Pseudomonadati</taxon>
        <taxon>Campylobacterota</taxon>
        <taxon>Epsilonproteobacteria</taxon>
        <taxon>Campylobacterales</taxon>
        <taxon>Sulfurimonadaceae</taxon>
        <taxon>Sulfurimonas</taxon>
    </lineage>
</organism>
<protein>
    <submittedName>
        <fullName evidence="3">Cytochrome c3 family protein</fullName>
    </submittedName>
</protein>
<evidence type="ECO:0000313" key="3">
    <source>
        <dbReference type="EMBL" id="QOY53728.1"/>
    </source>
</evidence>
<dbReference type="Pfam" id="PF09699">
    <property type="entry name" value="Paired_CXXCH_1"/>
    <property type="match status" value="1"/>
</dbReference>
<evidence type="ECO:0000256" key="1">
    <source>
        <dbReference type="SAM" id="SignalP"/>
    </source>
</evidence>
<keyword evidence="1" id="KW-0732">Signal</keyword>
<feature type="chain" id="PRO_5032984190" evidence="1">
    <location>
        <begin position="27"/>
        <end position="205"/>
    </location>
</feature>
<dbReference type="Proteomes" id="UP000593836">
    <property type="component" value="Chromosome"/>
</dbReference>
<keyword evidence="4" id="KW-1185">Reference proteome</keyword>
<gene>
    <name evidence="3" type="ORF">HUE87_07395</name>
</gene>
<feature type="signal peptide" evidence="1">
    <location>
        <begin position="1"/>
        <end position="26"/>
    </location>
</feature>
<dbReference type="AlphaFoldDB" id="A0A7S7RPP0"/>
<dbReference type="EMBL" id="CP054493">
    <property type="protein sequence ID" value="QOY53728.1"/>
    <property type="molecule type" value="Genomic_DNA"/>
</dbReference>
<evidence type="ECO:0000313" key="4">
    <source>
        <dbReference type="Proteomes" id="UP000593836"/>
    </source>
</evidence>